<dbReference type="Pfam" id="PF00096">
    <property type="entry name" value="zf-C2H2"/>
    <property type="match status" value="4"/>
</dbReference>
<keyword evidence="4 6" id="KW-0863">Zinc-finger</keyword>
<dbReference type="AlphaFoldDB" id="A0A8X7CIZ2"/>
<keyword evidence="3" id="KW-0677">Repeat</keyword>
<dbReference type="SMART" id="SM00355">
    <property type="entry name" value="ZnF_C2H2"/>
    <property type="match status" value="5"/>
</dbReference>
<reference evidence="8" key="1">
    <citation type="submission" date="2020-08" db="EMBL/GenBank/DDBJ databases">
        <title>Multicomponent nature underlies the extraordinary mechanical properties of spider dragline silk.</title>
        <authorList>
            <person name="Kono N."/>
            <person name="Nakamura H."/>
            <person name="Mori M."/>
            <person name="Yoshida Y."/>
            <person name="Ohtoshi R."/>
            <person name="Malay A.D."/>
            <person name="Moran D.A.P."/>
            <person name="Tomita M."/>
            <person name="Numata K."/>
            <person name="Arakawa K."/>
        </authorList>
    </citation>
    <scope>NUCLEOTIDE SEQUENCE</scope>
</reference>
<dbReference type="InterPro" id="IPR036236">
    <property type="entry name" value="Znf_C2H2_sf"/>
</dbReference>
<dbReference type="GO" id="GO:0005634">
    <property type="term" value="C:nucleus"/>
    <property type="evidence" value="ECO:0007669"/>
    <property type="project" value="UniProtKB-ARBA"/>
</dbReference>
<evidence type="ECO:0000256" key="1">
    <source>
        <dbReference type="ARBA" id="ARBA00006991"/>
    </source>
</evidence>
<dbReference type="PANTHER" id="PTHR23235">
    <property type="entry name" value="KRUEPPEL-LIKE TRANSCRIPTION FACTOR"/>
    <property type="match status" value="1"/>
</dbReference>
<dbReference type="FunFam" id="3.30.160.60:FF:000912">
    <property type="entry name" value="Zinc finger protein 660"/>
    <property type="match status" value="1"/>
</dbReference>
<organism evidence="8 9">
    <name type="scientific">Trichonephila inaurata madagascariensis</name>
    <dbReference type="NCBI Taxonomy" id="2747483"/>
    <lineage>
        <taxon>Eukaryota</taxon>
        <taxon>Metazoa</taxon>
        <taxon>Ecdysozoa</taxon>
        <taxon>Arthropoda</taxon>
        <taxon>Chelicerata</taxon>
        <taxon>Arachnida</taxon>
        <taxon>Araneae</taxon>
        <taxon>Araneomorphae</taxon>
        <taxon>Entelegynae</taxon>
        <taxon>Araneoidea</taxon>
        <taxon>Nephilidae</taxon>
        <taxon>Trichonephila</taxon>
        <taxon>Trichonephila inaurata</taxon>
    </lineage>
</organism>
<dbReference type="FunFam" id="3.30.160.60:FF:000110">
    <property type="entry name" value="Zinc finger protein-like"/>
    <property type="match status" value="1"/>
</dbReference>
<dbReference type="FunFam" id="3.30.160.60:FF:000340">
    <property type="entry name" value="zinc finger protein 473 isoform X1"/>
    <property type="match status" value="1"/>
</dbReference>
<keyword evidence="2" id="KW-0479">Metal-binding</keyword>
<accession>A0A8X7CIZ2</accession>
<evidence type="ECO:0000259" key="7">
    <source>
        <dbReference type="PROSITE" id="PS50157"/>
    </source>
</evidence>
<dbReference type="GO" id="GO:0000981">
    <property type="term" value="F:DNA-binding transcription factor activity, RNA polymerase II-specific"/>
    <property type="evidence" value="ECO:0007669"/>
    <property type="project" value="TreeGrafter"/>
</dbReference>
<dbReference type="EMBL" id="BMAV01020988">
    <property type="protein sequence ID" value="GFY74824.1"/>
    <property type="molecule type" value="Genomic_DNA"/>
</dbReference>
<feature type="domain" description="C2H2-type" evidence="7">
    <location>
        <begin position="174"/>
        <end position="201"/>
    </location>
</feature>
<dbReference type="FunFam" id="3.30.160.60:FF:002343">
    <property type="entry name" value="Zinc finger protein 33A"/>
    <property type="match status" value="1"/>
</dbReference>
<evidence type="ECO:0000256" key="3">
    <source>
        <dbReference type="ARBA" id="ARBA00022737"/>
    </source>
</evidence>
<dbReference type="GO" id="GO:0045893">
    <property type="term" value="P:positive regulation of DNA-templated transcription"/>
    <property type="evidence" value="ECO:0007669"/>
    <property type="project" value="UniProtKB-ARBA"/>
</dbReference>
<evidence type="ECO:0000256" key="2">
    <source>
        <dbReference type="ARBA" id="ARBA00022723"/>
    </source>
</evidence>
<dbReference type="PROSITE" id="PS00028">
    <property type="entry name" value="ZINC_FINGER_C2H2_1"/>
    <property type="match status" value="5"/>
</dbReference>
<feature type="domain" description="C2H2-type" evidence="7">
    <location>
        <begin position="202"/>
        <end position="229"/>
    </location>
</feature>
<evidence type="ECO:0000256" key="4">
    <source>
        <dbReference type="ARBA" id="ARBA00022771"/>
    </source>
</evidence>
<gene>
    <name evidence="8" type="ORF">TNIN_347521</name>
</gene>
<dbReference type="OrthoDB" id="6436999at2759"/>
<dbReference type="FunFam" id="3.30.160.60:FF:001732">
    <property type="entry name" value="Zgc:162936"/>
    <property type="match status" value="1"/>
</dbReference>
<evidence type="ECO:0000313" key="8">
    <source>
        <dbReference type="EMBL" id="GFY74824.1"/>
    </source>
</evidence>
<dbReference type="InterPro" id="IPR013087">
    <property type="entry name" value="Znf_C2H2_type"/>
</dbReference>
<dbReference type="GO" id="GO:0005694">
    <property type="term" value="C:chromosome"/>
    <property type="evidence" value="ECO:0007669"/>
    <property type="project" value="UniProtKB-ARBA"/>
</dbReference>
<dbReference type="Gene3D" id="3.30.160.60">
    <property type="entry name" value="Classic Zinc Finger"/>
    <property type="match status" value="5"/>
</dbReference>
<keyword evidence="5" id="KW-0862">Zinc</keyword>
<sequence length="263" mass="30804">MGAGCEIICMNRVLSNRGKLNEENQNTIHLSTETHSNAFPASLYDYLGSCYSENGYNCIFCKRSFRQKRDLNRHLLIHTGEKPFSCDFCNKSFSRKDKLQTHLRTHYDVETYSYPSLRSTFLNLVHGVWGIHPAQIEEDLLQESAASNEEKDALHSDDENHVGFHLRARKKRQFTCGECDKKFYQRGHLEDHMRIHTGEKPFICDICFKKFNKHCHLRTHIRVHTGEQPYQCCFCGRKFNRKDNLNAHLRTKGHYTPEQGIDF</sequence>
<evidence type="ECO:0000256" key="6">
    <source>
        <dbReference type="PROSITE-ProRule" id="PRU00042"/>
    </source>
</evidence>
<comment type="caution">
    <text evidence="8">The sequence shown here is derived from an EMBL/GenBank/DDBJ whole genome shotgun (WGS) entry which is preliminary data.</text>
</comment>
<dbReference type="PROSITE" id="PS50157">
    <property type="entry name" value="ZINC_FINGER_C2H2_2"/>
    <property type="match status" value="5"/>
</dbReference>
<name>A0A8X7CIZ2_9ARAC</name>
<feature type="domain" description="C2H2-type" evidence="7">
    <location>
        <begin position="84"/>
        <end position="111"/>
    </location>
</feature>
<dbReference type="GO" id="GO:0008270">
    <property type="term" value="F:zinc ion binding"/>
    <property type="evidence" value="ECO:0007669"/>
    <property type="project" value="UniProtKB-KW"/>
</dbReference>
<feature type="domain" description="C2H2-type" evidence="7">
    <location>
        <begin position="230"/>
        <end position="259"/>
    </location>
</feature>
<keyword evidence="9" id="KW-1185">Reference proteome</keyword>
<evidence type="ECO:0000313" key="9">
    <source>
        <dbReference type="Proteomes" id="UP000886998"/>
    </source>
</evidence>
<protein>
    <recommendedName>
        <fullName evidence="7">C2H2-type domain-containing protein</fullName>
    </recommendedName>
</protein>
<feature type="domain" description="C2H2-type" evidence="7">
    <location>
        <begin position="56"/>
        <end position="83"/>
    </location>
</feature>
<proteinExistence type="inferred from homology"/>
<evidence type="ECO:0000256" key="5">
    <source>
        <dbReference type="ARBA" id="ARBA00022833"/>
    </source>
</evidence>
<comment type="similarity">
    <text evidence="1">Belongs to the krueppel C2H2-type zinc-finger protein family.</text>
</comment>
<dbReference type="GO" id="GO:0000978">
    <property type="term" value="F:RNA polymerase II cis-regulatory region sequence-specific DNA binding"/>
    <property type="evidence" value="ECO:0007669"/>
    <property type="project" value="TreeGrafter"/>
</dbReference>
<dbReference type="SUPFAM" id="SSF57667">
    <property type="entry name" value="beta-beta-alpha zinc fingers"/>
    <property type="match status" value="3"/>
</dbReference>
<dbReference type="Proteomes" id="UP000886998">
    <property type="component" value="Unassembled WGS sequence"/>
</dbReference>